<dbReference type="GO" id="GO:0005829">
    <property type="term" value="C:cytosol"/>
    <property type="evidence" value="ECO:0007669"/>
    <property type="project" value="TreeGrafter"/>
</dbReference>
<gene>
    <name evidence="1" type="ORF">NP493_527g04019</name>
</gene>
<dbReference type="EMBL" id="JAODUO010000527">
    <property type="protein sequence ID" value="KAK2178841.1"/>
    <property type="molecule type" value="Genomic_DNA"/>
</dbReference>
<dbReference type="PANTHER" id="PTHR33962">
    <property type="entry name" value="RECQ-MEDIATED GENOME INSTABILITY PROTEIN 2 RMI2"/>
    <property type="match status" value="1"/>
</dbReference>
<accession>A0AAD9NSD0</accession>
<dbReference type="GO" id="GO:2000042">
    <property type="term" value="P:negative regulation of double-strand break repair via homologous recombination"/>
    <property type="evidence" value="ECO:0007669"/>
    <property type="project" value="TreeGrafter"/>
</dbReference>
<dbReference type="InterPro" id="IPR032245">
    <property type="entry name" value="RMI2"/>
</dbReference>
<keyword evidence="2" id="KW-1185">Reference proteome</keyword>
<dbReference type="PANTHER" id="PTHR33962:SF1">
    <property type="entry name" value="RECQ-MEDIATED GENOME INSTABILITY PROTEIN 2"/>
    <property type="match status" value="1"/>
</dbReference>
<dbReference type="GO" id="GO:0033045">
    <property type="term" value="P:regulation of sister chromatid segregation"/>
    <property type="evidence" value="ECO:0007669"/>
    <property type="project" value="TreeGrafter"/>
</dbReference>
<dbReference type="AlphaFoldDB" id="A0AAD9NSD0"/>
<evidence type="ECO:0000313" key="1">
    <source>
        <dbReference type="EMBL" id="KAK2178841.1"/>
    </source>
</evidence>
<dbReference type="SUPFAM" id="SSF101756">
    <property type="entry name" value="Hypothetical protein YgiW"/>
    <property type="match status" value="1"/>
</dbReference>
<organism evidence="1 2">
    <name type="scientific">Ridgeia piscesae</name>
    <name type="common">Tubeworm</name>
    <dbReference type="NCBI Taxonomy" id="27915"/>
    <lineage>
        <taxon>Eukaryota</taxon>
        <taxon>Metazoa</taxon>
        <taxon>Spiralia</taxon>
        <taxon>Lophotrochozoa</taxon>
        <taxon>Annelida</taxon>
        <taxon>Polychaeta</taxon>
        <taxon>Sedentaria</taxon>
        <taxon>Canalipalpata</taxon>
        <taxon>Sabellida</taxon>
        <taxon>Siboglinidae</taxon>
        <taxon>Ridgeia</taxon>
    </lineage>
</organism>
<comment type="caution">
    <text evidence="1">The sequence shown here is derived from an EMBL/GenBank/DDBJ whole genome shotgun (WGS) entry which is preliminary data.</text>
</comment>
<reference evidence="1" key="1">
    <citation type="journal article" date="2023" name="Mol. Biol. Evol.">
        <title>Third-Generation Sequencing Reveals the Adaptive Role of the Epigenome in Three Deep-Sea Polychaetes.</title>
        <authorList>
            <person name="Perez M."/>
            <person name="Aroh O."/>
            <person name="Sun Y."/>
            <person name="Lan Y."/>
            <person name="Juniper S.K."/>
            <person name="Young C.R."/>
            <person name="Angers B."/>
            <person name="Qian P.Y."/>
        </authorList>
    </citation>
    <scope>NUCLEOTIDE SEQUENCE</scope>
    <source>
        <strain evidence="1">R07B-5</strain>
    </source>
</reference>
<protein>
    <recommendedName>
        <fullName evidence="3">RecQ-mediated genome instability protein 2</fullName>
    </recommendedName>
</protein>
<dbReference type="Gene3D" id="2.40.50.140">
    <property type="entry name" value="Nucleic acid-binding proteins"/>
    <property type="match status" value="1"/>
</dbReference>
<dbReference type="GO" id="GO:0006281">
    <property type="term" value="P:DNA repair"/>
    <property type="evidence" value="ECO:0007669"/>
    <property type="project" value="TreeGrafter"/>
</dbReference>
<sequence>MSNNRDVITSKLMVPARKSFLVELREARRATNDTAIANLNTWTVATKGRPVCLSIVWLQGIIVQNSSDKSFLLDDGTAVARILKPASFPGASVKTTPGTYVMVVGELIESGIVPTVRVMKMQDLSHDAMAEAFWSLEVIDLHQRT</sequence>
<proteinExistence type="predicted"/>
<dbReference type="InterPro" id="IPR012340">
    <property type="entry name" value="NA-bd_OB-fold"/>
</dbReference>
<dbReference type="GO" id="GO:0016607">
    <property type="term" value="C:nuclear speck"/>
    <property type="evidence" value="ECO:0007669"/>
    <property type="project" value="TreeGrafter"/>
</dbReference>
<dbReference type="Pfam" id="PF16100">
    <property type="entry name" value="RMI2"/>
    <property type="match status" value="1"/>
</dbReference>
<dbReference type="GO" id="GO:0043007">
    <property type="term" value="P:maintenance of rDNA"/>
    <property type="evidence" value="ECO:0007669"/>
    <property type="project" value="TreeGrafter"/>
</dbReference>
<dbReference type="Proteomes" id="UP001209878">
    <property type="component" value="Unassembled WGS sequence"/>
</dbReference>
<name>A0AAD9NSD0_RIDPI</name>
<evidence type="ECO:0000313" key="2">
    <source>
        <dbReference type="Proteomes" id="UP001209878"/>
    </source>
</evidence>
<evidence type="ECO:0008006" key="3">
    <source>
        <dbReference type="Google" id="ProtNLM"/>
    </source>
</evidence>
<dbReference type="InterPro" id="IPR036700">
    <property type="entry name" value="BOBF_sf"/>
</dbReference>